<evidence type="ECO:0000313" key="4">
    <source>
        <dbReference type="Proteomes" id="UP000184221"/>
    </source>
</evidence>
<dbReference type="AlphaFoldDB" id="A0A1M5X107"/>
<protein>
    <submittedName>
        <fullName evidence="3">EamA-like transporter family protein</fullName>
    </submittedName>
</protein>
<evidence type="ECO:0000259" key="2">
    <source>
        <dbReference type="Pfam" id="PF00892"/>
    </source>
</evidence>
<keyword evidence="1" id="KW-0812">Transmembrane</keyword>
<feature type="transmembrane region" description="Helical" evidence="1">
    <location>
        <begin position="253"/>
        <end position="274"/>
    </location>
</feature>
<organism evidence="3 4">
    <name type="scientific">Marivita hallyeonensis</name>
    <dbReference type="NCBI Taxonomy" id="996342"/>
    <lineage>
        <taxon>Bacteria</taxon>
        <taxon>Pseudomonadati</taxon>
        <taxon>Pseudomonadota</taxon>
        <taxon>Alphaproteobacteria</taxon>
        <taxon>Rhodobacterales</taxon>
        <taxon>Roseobacteraceae</taxon>
        <taxon>Marivita</taxon>
    </lineage>
</organism>
<evidence type="ECO:0000313" key="3">
    <source>
        <dbReference type="EMBL" id="SHH93420.1"/>
    </source>
</evidence>
<dbReference type="Pfam" id="PF00892">
    <property type="entry name" value="EamA"/>
    <property type="match status" value="1"/>
</dbReference>
<dbReference type="InterPro" id="IPR037185">
    <property type="entry name" value="EmrE-like"/>
</dbReference>
<feature type="domain" description="EamA" evidence="2">
    <location>
        <begin position="159"/>
        <end position="296"/>
    </location>
</feature>
<dbReference type="RefSeq" id="WP_072779514.1">
    <property type="nucleotide sequence ID" value="NZ_FQXC01000005.1"/>
</dbReference>
<dbReference type="InterPro" id="IPR000620">
    <property type="entry name" value="EamA_dom"/>
</dbReference>
<dbReference type="GO" id="GO:0016020">
    <property type="term" value="C:membrane"/>
    <property type="evidence" value="ECO:0007669"/>
    <property type="project" value="InterPro"/>
</dbReference>
<keyword evidence="1" id="KW-0472">Membrane</keyword>
<keyword evidence="1" id="KW-1133">Transmembrane helix</keyword>
<gene>
    <name evidence="3" type="ORF">SAMN05443551_3647</name>
</gene>
<feature type="transmembrane region" description="Helical" evidence="1">
    <location>
        <begin position="225"/>
        <end position="247"/>
    </location>
</feature>
<dbReference type="OrthoDB" id="5243804at2"/>
<feature type="transmembrane region" description="Helical" evidence="1">
    <location>
        <begin position="36"/>
        <end position="56"/>
    </location>
</feature>
<evidence type="ECO:0000256" key="1">
    <source>
        <dbReference type="SAM" id="Phobius"/>
    </source>
</evidence>
<feature type="transmembrane region" description="Helical" evidence="1">
    <location>
        <begin position="160"/>
        <end position="178"/>
    </location>
</feature>
<feature type="transmembrane region" description="Helical" evidence="1">
    <location>
        <begin position="283"/>
        <end position="299"/>
    </location>
</feature>
<feature type="transmembrane region" description="Helical" evidence="1">
    <location>
        <begin position="68"/>
        <end position="91"/>
    </location>
</feature>
<proteinExistence type="predicted"/>
<keyword evidence="4" id="KW-1185">Reference proteome</keyword>
<dbReference type="Proteomes" id="UP000184221">
    <property type="component" value="Unassembled WGS sequence"/>
</dbReference>
<dbReference type="EMBL" id="FQXC01000005">
    <property type="protein sequence ID" value="SHH93420.1"/>
    <property type="molecule type" value="Genomic_DNA"/>
</dbReference>
<reference evidence="3 4" key="1">
    <citation type="submission" date="2016-11" db="EMBL/GenBank/DDBJ databases">
        <authorList>
            <person name="Jaros S."/>
            <person name="Januszkiewicz K."/>
            <person name="Wedrychowicz H."/>
        </authorList>
    </citation>
    <scope>NUCLEOTIDE SEQUENCE [LARGE SCALE GENOMIC DNA]</scope>
    <source>
        <strain evidence="3 4">DSM 29431</strain>
    </source>
</reference>
<name>A0A1M5X107_9RHOB</name>
<dbReference type="STRING" id="996342.SAMN05443551_3647"/>
<sequence>MELWIVASVAAALFQTVRFMLQKVLSMDVLTTAGSTFSRFAYAAPAAALVTALYLWHQDLSFPALDLSFWGFAWLGAISQILATVCVVALFRQRNFAVGITFKKTEVIQTAIVGALLFGDAVSFVGWIAILIGLFGVLLLSRAPGLDHGVWKSLTSRATLLGLTSGFFFAFSGTSYRAASLTIDSEDAVYRALITLACVTASQFIGMALWLRWREPGQVTAVWRARRVAVWVGLTSMAGSAGWFLAFTLQTAAYVQAVGQIELIFSLMASVLFFKERITARELIGIGFLALSILTFVLVI</sequence>
<feature type="transmembrane region" description="Helical" evidence="1">
    <location>
        <begin position="190"/>
        <end position="213"/>
    </location>
</feature>
<feature type="transmembrane region" description="Helical" evidence="1">
    <location>
        <begin position="111"/>
        <end position="140"/>
    </location>
</feature>
<accession>A0A1M5X107</accession>
<dbReference type="SUPFAM" id="SSF103481">
    <property type="entry name" value="Multidrug resistance efflux transporter EmrE"/>
    <property type="match status" value="2"/>
</dbReference>